<reference evidence="6 7" key="1">
    <citation type="submission" date="2015-11" db="EMBL/GenBank/DDBJ databases">
        <authorList>
            <person name="Zhang Y."/>
            <person name="Guo Z."/>
        </authorList>
    </citation>
    <scope>NUCLEOTIDE SEQUENCE [LARGE SCALE GENOMIC DNA]</scope>
    <source>
        <strain evidence="6 7">KCTC 32221</strain>
    </source>
</reference>
<dbReference type="InterPro" id="IPR058031">
    <property type="entry name" value="AAA_lid_NorR"/>
</dbReference>
<dbReference type="STRING" id="1249552.PS2015_2931"/>
<evidence type="ECO:0000256" key="1">
    <source>
        <dbReference type="ARBA" id="ARBA00022741"/>
    </source>
</evidence>
<keyword evidence="1" id="KW-0547">Nucleotide-binding</keyword>
<dbReference type="Pfam" id="PF02954">
    <property type="entry name" value="HTH_8"/>
    <property type="match status" value="1"/>
</dbReference>
<dbReference type="SUPFAM" id="SSF52540">
    <property type="entry name" value="P-loop containing nucleoside triphosphate hydrolases"/>
    <property type="match status" value="1"/>
</dbReference>
<dbReference type="Pfam" id="PF00158">
    <property type="entry name" value="Sigma54_activat"/>
    <property type="match status" value="1"/>
</dbReference>
<dbReference type="PROSITE" id="PS00676">
    <property type="entry name" value="SIGMA54_INTERACT_2"/>
    <property type="match status" value="1"/>
</dbReference>
<dbReference type="SMART" id="SM00382">
    <property type="entry name" value="AAA"/>
    <property type="match status" value="1"/>
</dbReference>
<evidence type="ECO:0000313" key="7">
    <source>
        <dbReference type="Proteomes" id="UP000065641"/>
    </source>
</evidence>
<dbReference type="InterPro" id="IPR009057">
    <property type="entry name" value="Homeodomain-like_sf"/>
</dbReference>
<dbReference type="PATRIC" id="fig|1249552.3.peg.2960"/>
<dbReference type="InterPro" id="IPR002197">
    <property type="entry name" value="HTH_Fis"/>
</dbReference>
<accession>A0A0S2KGW0</accession>
<dbReference type="InterPro" id="IPR027417">
    <property type="entry name" value="P-loop_NTPase"/>
</dbReference>
<dbReference type="Proteomes" id="UP000065641">
    <property type="component" value="Chromosome"/>
</dbReference>
<dbReference type="SUPFAM" id="SSF46689">
    <property type="entry name" value="Homeodomain-like"/>
    <property type="match status" value="1"/>
</dbReference>
<evidence type="ECO:0000256" key="3">
    <source>
        <dbReference type="ARBA" id="ARBA00023015"/>
    </source>
</evidence>
<feature type="domain" description="Sigma-54 factor interaction" evidence="5">
    <location>
        <begin position="135"/>
        <end position="361"/>
    </location>
</feature>
<keyword evidence="2" id="KW-0067">ATP-binding</keyword>
<dbReference type="RefSeq" id="WP_058022938.1">
    <property type="nucleotide sequence ID" value="NZ_CP013189.1"/>
</dbReference>
<dbReference type="Pfam" id="PF25601">
    <property type="entry name" value="AAA_lid_14"/>
    <property type="match status" value="1"/>
</dbReference>
<gene>
    <name evidence="6" type="ORF">PS2015_2931</name>
</gene>
<protein>
    <submittedName>
        <fullName evidence="6">Putative PAS/PAC sensor protein</fullName>
    </submittedName>
</protein>
<dbReference type="EMBL" id="CP013189">
    <property type="protein sequence ID" value="ALO47558.1"/>
    <property type="molecule type" value="Genomic_DNA"/>
</dbReference>
<dbReference type="CDD" id="cd00009">
    <property type="entry name" value="AAA"/>
    <property type="match status" value="1"/>
</dbReference>
<keyword evidence="4" id="KW-0804">Transcription</keyword>
<evidence type="ECO:0000256" key="4">
    <source>
        <dbReference type="ARBA" id="ARBA00023163"/>
    </source>
</evidence>
<evidence type="ECO:0000256" key="2">
    <source>
        <dbReference type="ARBA" id="ARBA00022840"/>
    </source>
</evidence>
<dbReference type="KEGG" id="pspi:PS2015_2931"/>
<keyword evidence="3" id="KW-0805">Transcription regulation</keyword>
<dbReference type="Gene3D" id="1.10.10.60">
    <property type="entry name" value="Homeodomain-like"/>
    <property type="match status" value="1"/>
</dbReference>
<proteinExistence type="predicted"/>
<dbReference type="GO" id="GO:0005524">
    <property type="term" value="F:ATP binding"/>
    <property type="evidence" value="ECO:0007669"/>
    <property type="project" value="UniProtKB-KW"/>
</dbReference>
<evidence type="ECO:0000259" key="5">
    <source>
        <dbReference type="PROSITE" id="PS50045"/>
    </source>
</evidence>
<dbReference type="GO" id="GO:0006355">
    <property type="term" value="P:regulation of DNA-templated transcription"/>
    <property type="evidence" value="ECO:0007669"/>
    <property type="project" value="InterPro"/>
</dbReference>
<dbReference type="InterPro" id="IPR003593">
    <property type="entry name" value="AAA+_ATPase"/>
</dbReference>
<keyword evidence="7" id="KW-1185">Reference proteome</keyword>
<dbReference type="InterPro" id="IPR025943">
    <property type="entry name" value="Sigma_54_int_dom_ATP-bd_2"/>
</dbReference>
<dbReference type="Gene3D" id="1.10.8.60">
    <property type="match status" value="1"/>
</dbReference>
<dbReference type="PANTHER" id="PTHR32071">
    <property type="entry name" value="TRANSCRIPTIONAL REGULATORY PROTEIN"/>
    <property type="match status" value="1"/>
</dbReference>
<sequence length="433" mass="47479">MTLIATDVQTDLAAMLDGFDVPAILVSADYQILATNHHYRDSFGEIDYRQAPRCYRVSHGYDVPCDQAGESCPLNAARVSGAKERVLHIHQTPRGREHVDVEMLPIKAADGSLKYFVELLKPVPVASAEISTADMVGSSPAFNAMLENITRVGPTDASVLLLGESGTGKELAAMAIHRASARSQSAMVTLECSGLTETLFESELFGHVKGAFTGATFNSPGLVEAADGGTLFLDEIGDVPLDMQVKLLRLIETGTYRPVGSREIKRADFRLVCATHKDIFQMVCDGRFRQDLYYRINVFPIHMPSLHERSADIPVLANSILRKLDGTGRCLLTDSAIKVLQKHRYVGNIRELRNILARALVLANTHVIDGKVVRSCLAVDRRSVPESDDLPDLKTNESLYLDRVLTACQGDKEKAAAIAGISVRSLYRKLEMN</sequence>
<evidence type="ECO:0000313" key="6">
    <source>
        <dbReference type="EMBL" id="ALO47558.1"/>
    </source>
</evidence>
<dbReference type="GO" id="GO:0043565">
    <property type="term" value="F:sequence-specific DNA binding"/>
    <property type="evidence" value="ECO:0007669"/>
    <property type="project" value="InterPro"/>
</dbReference>
<dbReference type="FunFam" id="3.40.50.300:FF:000006">
    <property type="entry name" value="DNA-binding transcriptional regulator NtrC"/>
    <property type="match status" value="1"/>
</dbReference>
<organism evidence="6 7">
    <name type="scientific">Pseudohongiella spirulinae</name>
    <dbReference type="NCBI Taxonomy" id="1249552"/>
    <lineage>
        <taxon>Bacteria</taxon>
        <taxon>Pseudomonadati</taxon>
        <taxon>Pseudomonadota</taxon>
        <taxon>Gammaproteobacteria</taxon>
        <taxon>Pseudomonadales</taxon>
        <taxon>Pseudohongiellaceae</taxon>
        <taxon>Pseudohongiella</taxon>
    </lineage>
</organism>
<dbReference type="PROSITE" id="PS50045">
    <property type="entry name" value="SIGMA54_INTERACT_4"/>
    <property type="match status" value="1"/>
</dbReference>
<dbReference type="InterPro" id="IPR002078">
    <property type="entry name" value="Sigma_54_int"/>
</dbReference>
<dbReference type="AlphaFoldDB" id="A0A0S2KGW0"/>
<name>A0A0S2KGW0_9GAMM</name>
<dbReference type="Gene3D" id="3.40.50.300">
    <property type="entry name" value="P-loop containing nucleotide triphosphate hydrolases"/>
    <property type="match status" value="1"/>
</dbReference>